<gene>
    <name evidence="3" type="ORF">Tsubulata_045100</name>
</gene>
<evidence type="ECO:0000313" key="3">
    <source>
        <dbReference type="EMBL" id="KAJ4841480.1"/>
    </source>
</evidence>
<dbReference type="AlphaFoldDB" id="A0A9Q0G167"/>
<accession>A0A9Q0G167</accession>
<evidence type="ECO:0000256" key="2">
    <source>
        <dbReference type="SAM" id="MobiDB-lite"/>
    </source>
</evidence>
<evidence type="ECO:0000313" key="4">
    <source>
        <dbReference type="Proteomes" id="UP001141552"/>
    </source>
</evidence>
<name>A0A9Q0G167_9ROSI</name>
<feature type="region of interest" description="Disordered" evidence="2">
    <location>
        <begin position="1"/>
        <end position="34"/>
    </location>
</feature>
<dbReference type="PANTHER" id="PTHR47270">
    <property type="entry name" value="PROTEIN MLP1-LIKE"/>
    <property type="match status" value="1"/>
</dbReference>
<feature type="non-terminal residue" evidence="3">
    <location>
        <position position="152"/>
    </location>
</feature>
<proteinExistence type="predicted"/>
<dbReference type="EMBL" id="JAKUCV010002767">
    <property type="protein sequence ID" value="KAJ4841480.1"/>
    <property type="molecule type" value="Genomic_DNA"/>
</dbReference>
<organism evidence="3 4">
    <name type="scientific">Turnera subulata</name>
    <dbReference type="NCBI Taxonomy" id="218843"/>
    <lineage>
        <taxon>Eukaryota</taxon>
        <taxon>Viridiplantae</taxon>
        <taxon>Streptophyta</taxon>
        <taxon>Embryophyta</taxon>
        <taxon>Tracheophyta</taxon>
        <taxon>Spermatophyta</taxon>
        <taxon>Magnoliopsida</taxon>
        <taxon>eudicotyledons</taxon>
        <taxon>Gunneridae</taxon>
        <taxon>Pentapetalae</taxon>
        <taxon>rosids</taxon>
        <taxon>fabids</taxon>
        <taxon>Malpighiales</taxon>
        <taxon>Passifloraceae</taxon>
        <taxon>Turnera</taxon>
    </lineage>
</organism>
<dbReference type="Proteomes" id="UP001141552">
    <property type="component" value="Unassembled WGS sequence"/>
</dbReference>
<reference evidence="3" key="1">
    <citation type="submission" date="2022-02" db="EMBL/GenBank/DDBJ databases">
        <authorList>
            <person name="Henning P.M."/>
            <person name="McCubbin A.G."/>
            <person name="Shore J.S."/>
        </authorList>
    </citation>
    <scope>NUCLEOTIDE SEQUENCE</scope>
    <source>
        <strain evidence="3">F60SS</strain>
        <tissue evidence="3">Leaves</tissue>
    </source>
</reference>
<protein>
    <submittedName>
        <fullName evidence="3">Uncharacterized protein</fullName>
    </submittedName>
</protein>
<dbReference type="PANTHER" id="PTHR47270:SF13">
    <property type="entry name" value="HEAVY CHAIN-LIKE PROTEIN, PUTATIVE-RELATED"/>
    <property type="match status" value="1"/>
</dbReference>
<feature type="coiled-coil region" evidence="1">
    <location>
        <begin position="38"/>
        <end position="120"/>
    </location>
</feature>
<comment type="caution">
    <text evidence="3">The sequence shown here is derived from an EMBL/GenBank/DDBJ whole genome shotgun (WGS) entry which is preliminary data.</text>
</comment>
<dbReference type="OrthoDB" id="658575at2759"/>
<keyword evidence="1" id="KW-0175">Coiled coil</keyword>
<sequence length="152" mass="17167">MNASTSTPRELTRRQVDARPYGDDGSSQDEDADSLSKIQRLEFELADALEANEMYKAQLKSFFSERCEDNANDPTRLTSDNVTERAERSQDAVASLEMELKDLQERYFDMSLKYAEVEAEREQLVLKLKAVGSNGRSTLGFSGITNFLRASH</sequence>
<keyword evidence="4" id="KW-1185">Reference proteome</keyword>
<reference evidence="3" key="2">
    <citation type="journal article" date="2023" name="Plants (Basel)">
        <title>Annotation of the Turnera subulata (Passifloraceae) Draft Genome Reveals the S-Locus Evolved after the Divergence of Turneroideae from Passifloroideae in a Stepwise Manner.</title>
        <authorList>
            <person name="Henning P.M."/>
            <person name="Roalson E.H."/>
            <person name="Mir W."/>
            <person name="McCubbin A.G."/>
            <person name="Shore J.S."/>
        </authorList>
    </citation>
    <scope>NUCLEOTIDE SEQUENCE</scope>
    <source>
        <strain evidence="3">F60SS</strain>
    </source>
</reference>
<feature type="compositionally biased region" description="Basic and acidic residues" evidence="2">
    <location>
        <begin position="10"/>
        <end position="22"/>
    </location>
</feature>
<evidence type="ECO:0000256" key="1">
    <source>
        <dbReference type="SAM" id="Coils"/>
    </source>
</evidence>